<organism evidence="1 2">
    <name type="scientific">Yersinia pestis biovar Orientalis str. IP275</name>
    <dbReference type="NCBI Taxonomy" id="373665"/>
    <lineage>
        <taxon>Bacteria</taxon>
        <taxon>Pseudomonadati</taxon>
        <taxon>Pseudomonadota</taxon>
        <taxon>Gammaproteobacteria</taxon>
        <taxon>Enterobacterales</taxon>
        <taxon>Yersiniaceae</taxon>
        <taxon>Yersinia</taxon>
    </lineage>
</organism>
<accession>A0AAV3BI53</accession>
<sequence length="38" mass="4517">MNAFFFSIKKVKNSLFNSINHPRILATFLFELIKFKLV</sequence>
<comment type="caution">
    <text evidence="1">The sequence shown here is derived from an EMBL/GenBank/DDBJ whole genome shotgun (WGS) entry which is preliminary data.</text>
</comment>
<protein>
    <submittedName>
        <fullName evidence="1">Uncharacterized protein</fullName>
    </submittedName>
</protein>
<reference evidence="1 2" key="2">
    <citation type="submission" date="2010-03" db="EMBL/GenBank/DDBJ databases">
        <authorList>
            <person name="Payne S.H."/>
            <person name="Sutton G.G."/>
        </authorList>
    </citation>
    <scope>NUCLEOTIDE SEQUENCE [LARGE SCALE GENOMIC DNA]</scope>
    <source>
        <strain evidence="1 2">IP275</strain>
    </source>
</reference>
<dbReference type="Proteomes" id="UP000004430">
    <property type="component" value="Unassembled WGS sequence"/>
</dbReference>
<proteinExistence type="predicted"/>
<name>A0AAV3BI53_YERPE</name>
<evidence type="ECO:0000313" key="2">
    <source>
        <dbReference type="Proteomes" id="UP000004430"/>
    </source>
</evidence>
<gene>
    <name evidence="1" type="ORF">YPIP275_2590</name>
</gene>
<evidence type="ECO:0000313" key="1">
    <source>
        <dbReference type="EMBL" id="EDR32836.1"/>
    </source>
</evidence>
<dbReference type="AlphaFoldDB" id="A0AAV3BI53"/>
<dbReference type="EMBL" id="AAOS02000010">
    <property type="protein sequence ID" value="EDR32836.1"/>
    <property type="molecule type" value="Genomic_DNA"/>
</dbReference>
<reference evidence="1 2" key="1">
    <citation type="submission" date="2008-01" db="EMBL/GenBank/DDBJ databases">
        <title>Yersinia pestis Strain IP275 project at JCVI/TIGR.</title>
        <authorList>
            <person name="Ravel J."/>
            <person name="Eppinger M."/>
            <person name="Fricke W.F."/>
            <person name="Rosovitz M."/>
            <person name="Lindler L.E."/>
            <person name="Bearden S."/>
            <person name="Shriefer M."/>
        </authorList>
    </citation>
    <scope>NUCLEOTIDE SEQUENCE [LARGE SCALE GENOMIC DNA]</scope>
    <source>
        <strain evidence="1 2">IP275</strain>
    </source>
</reference>